<accession>A0A5J4N2Y7</accession>
<keyword evidence="1" id="KW-0732">Signal</keyword>
<dbReference type="EMBL" id="QNGE01020767">
    <property type="protein sequence ID" value="KAA3669885.1"/>
    <property type="molecule type" value="Genomic_DNA"/>
</dbReference>
<protein>
    <recommendedName>
        <fullName evidence="2">THO complex subunit 2 N-terminal domain-containing protein</fullName>
    </recommendedName>
</protein>
<reference evidence="3 5" key="1">
    <citation type="journal article" date="2019" name="Gigascience">
        <title>Whole-genome sequence of the oriental lung fluke Paragonimus westermani.</title>
        <authorList>
            <person name="Oey H."/>
            <person name="Zakrzewski M."/>
            <person name="Narain K."/>
            <person name="Devi K.R."/>
            <person name="Agatsuma T."/>
            <person name="Nawaratna S."/>
            <person name="Gobert G.N."/>
            <person name="Jones M.K."/>
            <person name="Ragan M.A."/>
            <person name="McManus D.P."/>
            <person name="Krause L."/>
        </authorList>
    </citation>
    <scope>NUCLEOTIDE SEQUENCE [LARGE SCALE GENOMIC DNA]</scope>
    <source>
        <strain evidence="3 5">IND2009</strain>
    </source>
</reference>
<proteinExistence type="predicted"/>
<keyword evidence="5" id="KW-1185">Reference proteome</keyword>
<dbReference type="PANTHER" id="PTHR21597:SF0">
    <property type="entry name" value="THO COMPLEX SUBUNIT 2"/>
    <property type="match status" value="1"/>
</dbReference>
<dbReference type="Proteomes" id="UP000324629">
    <property type="component" value="Unassembled WGS sequence"/>
</dbReference>
<dbReference type="InterPro" id="IPR040007">
    <property type="entry name" value="Tho2"/>
</dbReference>
<evidence type="ECO:0000313" key="5">
    <source>
        <dbReference type="Proteomes" id="UP000324629"/>
    </source>
</evidence>
<evidence type="ECO:0000259" key="2">
    <source>
        <dbReference type="Pfam" id="PF16134"/>
    </source>
</evidence>
<dbReference type="AlphaFoldDB" id="A0A5J4N2Y7"/>
<name>A0A5J4N2Y7_9TREM</name>
<evidence type="ECO:0000313" key="4">
    <source>
        <dbReference type="EMBL" id="KAA3669886.1"/>
    </source>
</evidence>
<dbReference type="InterPro" id="IPR032302">
    <property type="entry name" value="THOC2_N"/>
</dbReference>
<evidence type="ECO:0000313" key="3">
    <source>
        <dbReference type="EMBL" id="KAA3669885.1"/>
    </source>
</evidence>
<dbReference type="GO" id="GO:0006406">
    <property type="term" value="P:mRNA export from nucleus"/>
    <property type="evidence" value="ECO:0007669"/>
    <property type="project" value="InterPro"/>
</dbReference>
<dbReference type="EMBL" id="QNGE01020739">
    <property type="protein sequence ID" value="KAA3669886.1"/>
    <property type="molecule type" value="Genomic_DNA"/>
</dbReference>
<feature type="non-terminal residue" evidence="3">
    <location>
        <position position="1"/>
    </location>
</feature>
<comment type="caution">
    <text evidence="3">The sequence shown here is derived from an EMBL/GenBank/DDBJ whole genome shotgun (WGS) entry which is preliminary data.</text>
</comment>
<dbReference type="GO" id="GO:0006397">
    <property type="term" value="P:mRNA processing"/>
    <property type="evidence" value="ECO:0007669"/>
    <property type="project" value="InterPro"/>
</dbReference>
<dbReference type="Pfam" id="PF16134">
    <property type="entry name" value="THOC2_N"/>
    <property type="match status" value="1"/>
</dbReference>
<dbReference type="PANTHER" id="PTHR21597">
    <property type="entry name" value="THO2 PROTEIN"/>
    <property type="match status" value="1"/>
</dbReference>
<dbReference type="GO" id="GO:0000445">
    <property type="term" value="C:THO complex part of transcription export complex"/>
    <property type="evidence" value="ECO:0007669"/>
    <property type="project" value="TreeGrafter"/>
</dbReference>
<feature type="signal peptide" evidence="1">
    <location>
        <begin position="1"/>
        <end position="26"/>
    </location>
</feature>
<organism evidence="3 5">
    <name type="scientific">Paragonimus westermani</name>
    <dbReference type="NCBI Taxonomy" id="34504"/>
    <lineage>
        <taxon>Eukaryota</taxon>
        <taxon>Metazoa</taxon>
        <taxon>Spiralia</taxon>
        <taxon>Lophotrochozoa</taxon>
        <taxon>Platyhelminthes</taxon>
        <taxon>Trematoda</taxon>
        <taxon>Digenea</taxon>
        <taxon>Plagiorchiida</taxon>
        <taxon>Troglotremata</taxon>
        <taxon>Troglotrematidae</taxon>
        <taxon>Paragonimus</taxon>
    </lineage>
</organism>
<dbReference type="GO" id="GO:0003729">
    <property type="term" value="F:mRNA binding"/>
    <property type="evidence" value="ECO:0007669"/>
    <property type="project" value="TreeGrafter"/>
</dbReference>
<feature type="non-terminal residue" evidence="3">
    <location>
        <position position="151"/>
    </location>
</feature>
<feature type="domain" description="THO complex subunit 2 N-terminal" evidence="2">
    <location>
        <begin position="39"/>
        <end position="131"/>
    </location>
</feature>
<gene>
    <name evidence="3" type="ORF">DEA37_0008647</name>
    <name evidence="4" type="ORF">DEA37_0013783</name>
</gene>
<sequence>LVKCRDGGLQLSLKLLLDLFVRLLSGDGKVDMLTKLLPEVTKQQFQTRYVRTKTRLFFKQQKFNLLREENEGYAKLITELAQTTGPMEAVMTQVRSLIGYFDLDPNRVLDLILDACEFRENMSEQFLKLIRLYNPDKHDLTHILGHKFHFT</sequence>
<feature type="chain" id="PRO_5035673014" description="THO complex subunit 2 N-terminal domain-containing protein" evidence="1">
    <location>
        <begin position="27"/>
        <end position="151"/>
    </location>
</feature>
<evidence type="ECO:0000256" key="1">
    <source>
        <dbReference type="SAM" id="SignalP"/>
    </source>
</evidence>